<accession>A0AB34KWH1</accession>
<organism evidence="1 2">
    <name type="scientific">Cladosporium halotolerans</name>
    <dbReference type="NCBI Taxonomy" id="1052096"/>
    <lineage>
        <taxon>Eukaryota</taxon>
        <taxon>Fungi</taxon>
        <taxon>Dikarya</taxon>
        <taxon>Ascomycota</taxon>
        <taxon>Pezizomycotina</taxon>
        <taxon>Dothideomycetes</taxon>
        <taxon>Dothideomycetidae</taxon>
        <taxon>Cladosporiales</taxon>
        <taxon>Cladosporiaceae</taxon>
        <taxon>Cladosporium</taxon>
    </lineage>
</organism>
<gene>
    <name evidence="1" type="ORF">WHR41_02930</name>
</gene>
<proteinExistence type="predicted"/>
<evidence type="ECO:0000313" key="1">
    <source>
        <dbReference type="EMBL" id="KAL1588392.1"/>
    </source>
</evidence>
<reference evidence="1 2" key="1">
    <citation type="journal article" date="2020" name="Microbiol. Resour. Announc.">
        <title>Draft Genome Sequence of a Cladosporium Species Isolated from the Mesophotic Ascidian Didemnum maculosum.</title>
        <authorList>
            <person name="Gioti A."/>
            <person name="Siaperas R."/>
            <person name="Nikolaivits E."/>
            <person name="Le Goff G."/>
            <person name="Ouazzani J."/>
            <person name="Kotoulas G."/>
            <person name="Topakas E."/>
        </authorList>
    </citation>
    <scope>NUCLEOTIDE SEQUENCE [LARGE SCALE GENOMIC DNA]</scope>
    <source>
        <strain evidence="1 2">TM138-S3</strain>
    </source>
</reference>
<protein>
    <recommendedName>
        <fullName evidence="3">BTB domain-containing protein</fullName>
    </recommendedName>
</protein>
<dbReference type="Proteomes" id="UP000803884">
    <property type="component" value="Unassembled WGS sequence"/>
</dbReference>
<dbReference type="RefSeq" id="XP_069231497.1">
    <property type="nucleotide sequence ID" value="XM_069371536.1"/>
</dbReference>
<sequence>METVEQPSNERHAIAEGHDFLLIVAATEERGGNIHHVKKLHEFEVSKKVLGQQQYFQRVFTPGFADTGKPSYLVKGDDPTGWKVWLQALHGCTDQNTFRVTIDTVWHVLLIAHKYQFDPLCREIKAWFTKWYKQHGPFDIDQHAMLLYPCYTFHDAQAFKETTKALVYNVPGHITEQKPHCIQETTFRLDQRIIGTLNSARGRLRTILHSGLYDPIHELLNDAICAEKKNVLWAYLTALERTNAWPLEIHGPKKGIMTLLSRIEGLQYIDPHPNKDPCTDKSCGMDFRQVAKNAAARTKRYFDGLCLDCMNHSKSGDDDKDYWHHADRLDNYDEDCRIQHGEPTWYFSFMGRKAKMDLFQRNRRRRA</sequence>
<dbReference type="GeneID" id="96004374"/>
<keyword evidence="2" id="KW-1185">Reference proteome</keyword>
<dbReference type="AlphaFoldDB" id="A0AB34KWH1"/>
<name>A0AB34KWH1_9PEZI</name>
<evidence type="ECO:0008006" key="3">
    <source>
        <dbReference type="Google" id="ProtNLM"/>
    </source>
</evidence>
<evidence type="ECO:0000313" key="2">
    <source>
        <dbReference type="Proteomes" id="UP000803884"/>
    </source>
</evidence>
<comment type="caution">
    <text evidence="1">The sequence shown here is derived from an EMBL/GenBank/DDBJ whole genome shotgun (WGS) entry which is preliminary data.</text>
</comment>
<dbReference type="EMBL" id="JAAQHG020000007">
    <property type="protein sequence ID" value="KAL1588392.1"/>
    <property type="molecule type" value="Genomic_DNA"/>
</dbReference>
<dbReference type="Gene3D" id="3.30.710.10">
    <property type="entry name" value="Potassium Channel Kv1.1, Chain A"/>
    <property type="match status" value="1"/>
</dbReference>
<dbReference type="InterPro" id="IPR011333">
    <property type="entry name" value="SKP1/BTB/POZ_sf"/>
</dbReference>